<dbReference type="Gene3D" id="3.40.630.10">
    <property type="entry name" value="Zn peptidases"/>
    <property type="match status" value="1"/>
</dbReference>
<reference evidence="1" key="1">
    <citation type="journal article" date="2020" name="Nature">
        <title>Giant virus diversity and host interactions through global metagenomics.</title>
        <authorList>
            <person name="Schulz F."/>
            <person name="Roux S."/>
            <person name="Paez-Espino D."/>
            <person name="Jungbluth S."/>
            <person name="Walsh D.A."/>
            <person name="Denef V.J."/>
            <person name="McMahon K.D."/>
            <person name="Konstantinidis K.T."/>
            <person name="Eloe-Fadrosh E.A."/>
            <person name="Kyrpides N.C."/>
            <person name="Woyke T."/>
        </authorList>
    </citation>
    <scope>NUCLEOTIDE SEQUENCE</scope>
    <source>
        <strain evidence="1">GVMAG-M-3300001351-8</strain>
    </source>
</reference>
<proteinExistence type="predicted"/>
<name>A0A6C0EL81_9ZZZZ</name>
<dbReference type="EMBL" id="MN738867">
    <property type="protein sequence ID" value="QHT29049.1"/>
    <property type="molecule type" value="Genomic_DNA"/>
</dbReference>
<evidence type="ECO:0000313" key="1">
    <source>
        <dbReference type="EMBL" id="QHT29049.1"/>
    </source>
</evidence>
<sequence>MDIDLNNIILGLNKSEDNQSVDNLDSLLSRRGQETMDRIYTTIKEISKETRNAKHPKSMDAFYYMREQYEAIAKASGNPNITINTKPLKNKKYILPNLIVKIKGKKSFNRSIIIGSHFDSRVYNNINTMAPGRMIRVVPVRLISNVLEHW</sequence>
<organism evidence="1">
    <name type="scientific">viral metagenome</name>
    <dbReference type="NCBI Taxonomy" id="1070528"/>
    <lineage>
        <taxon>unclassified sequences</taxon>
        <taxon>metagenomes</taxon>
        <taxon>organismal metagenomes</taxon>
    </lineage>
</organism>
<protein>
    <submittedName>
        <fullName evidence="1">Uncharacterized protein</fullName>
    </submittedName>
</protein>
<dbReference type="SUPFAM" id="SSF53187">
    <property type="entry name" value="Zn-dependent exopeptidases"/>
    <property type="match status" value="1"/>
</dbReference>
<accession>A0A6C0EL81</accession>
<dbReference type="AlphaFoldDB" id="A0A6C0EL81"/>